<proteinExistence type="predicted"/>
<dbReference type="EC" id="2.3.1.-" evidence="2"/>
<evidence type="ECO:0000313" key="2">
    <source>
        <dbReference type="EMBL" id="MET3684155.1"/>
    </source>
</evidence>
<feature type="domain" description="N-acetyltransferase" evidence="1">
    <location>
        <begin position="24"/>
        <end position="176"/>
    </location>
</feature>
<accession>A0ABV2KX41</accession>
<dbReference type="Pfam" id="PF13302">
    <property type="entry name" value="Acetyltransf_3"/>
    <property type="match status" value="1"/>
</dbReference>
<dbReference type="SUPFAM" id="SSF55729">
    <property type="entry name" value="Acyl-CoA N-acyltransferases (Nat)"/>
    <property type="match status" value="1"/>
</dbReference>
<dbReference type="PANTHER" id="PTHR43441">
    <property type="entry name" value="RIBOSOMAL-PROTEIN-SERINE ACETYLTRANSFERASE"/>
    <property type="match status" value="1"/>
</dbReference>
<dbReference type="InterPro" id="IPR051908">
    <property type="entry name" value="Ribosomal_N-acetyltransferase"/>
</dbReference>
<evidence type="ECO:0000313" key="3">
    <source>
        <dbReference type="Proteomes" id="UP001549167"/>
    </source>
</evidence>
<comment type="caution">
    <text evidence="2">The sequence shown here is derived from an EMBL/GenBank/DDBJ whole genome shotgun (WGS) entry which is preliminary data.</text>
</comment>
<organism evidence="2 3">
    <name type="scientific">Alkalibacillus flavidus</name>
    <dbReference type="NCBI Taxonomy" id="546021"/>
    <lineage>
        <taxon>Bacteria</taxon>
        <taxon>Bacillati</taxon>
        <taxon>Bacillota</taxon>
        <taxon>Bacilli</taxon>
        <taxon>Bacillales</taxon>
        <taxon>Bacillaceae</taxon>
        <taxon>Alkalibacillus</taxon>
    </lineage>
</organism>
<gene>
    <name evidence="2" type="ORF">ABID56_002281</name>
</gene>
<keyword evidence="2" id="KW-0012">Acyltransferase</keyword>
<name>A0ABV2KX41_9BACI</name>
<reference evidence="2 3" key="1">
    <citation type="submission" date="2024-06" db="EMBL/GenBank/DDBJ databases">
        <title>Genomic Encyclopedia of Type Strains, Phase IV (KMG-IV): sequencing the most valuable type-strain genomes for metagenomic binning, comparative biology and taxonomic classification.</title>
        <authorList>
            <person name="Goeker M."/>
        </authorList>
    </citation>
    <scope>NUCLEOTIDE SEQUENCE [LARGE SCALE GENOMIC DNA]</scope>
    <source>
        <strain evidence="2 3">DSM 23520</strain>
    </source>
</reference>
<dbReference type="GO" id="GO:0016746">
    <property type="term" value="F:acyltransferase activity"/>
    <property type="evidence" value="ECO:0007669"/>
    <property type="project" value="UniProtKB-KW"/>
</dbReference>
<sequence length="183" mass="20948">MFTHYIRDDLYLKLLDDSDLGELFALTDRNRNDLRRWLAWVDHTVKPEDTAKFIQASKQLYAESKGMNIAVVFRGQLAGVVGFNQLDWTNSKAHIGYWLGKSFQSYGIMTDATRALMTYAFRDLNMNKVEIRAAGGNTKSRAIPERLGFVEEGSIRAAERLHGDYVDHIVYGLLQDEWLDASH</sequence>
<protein>
    <submittedName>
        <fullName evidence="2">Ribosomal-protein-serine acetyltransferase</fullName>
        <ecNumber evidence="2">2.3.1.-</ecNumber>
    </submittedName>
</protein>
<dbReference type="InterPro" id="IPR016181">
    <property type="entry name" value="Acyl_CoA_acyltransferase"/>
</dbReference>
<dbReference type="EMBL" id="JBEPMX010000013">
    <property type="protein sequence ID" value="MET3684155.1"/>
    <property type="molecule type" value="Genomic_DNA"/>
</dbReference>
<dbReference type="Gene3D" id="3.40.630.30">
    <property type="match status" value="1"/>
</dbReference>
<dbReference type="RefSeq" id="WP_354221236.1">
    <property type="nucleotide sequence ID" value="NZ_JBEPMX010000013.1"/>
</dbReference>
<dbReference type="PROSITE" id="PS51186">
    <property type="entry name" value="GNAT"/>
    <property type="match status" value="1"/>
</dbReference>
<keyword evidence="2" id="KW-0808">Transferase</keyword>
<dbReference type="Proteomes" id="UP001549167">
    <property type="component" value="Unassembled WGS sequence"/>
</dbReference>
<evidence type="ECO:0000259" key="1">
    <source>
        <dbReference type="PROSITE" id="PS51186"/>
    </source>
</evidence>
<keyword evidence="3" id="KW-1185">Reference proteome</keyword>
<dbReference type="InterPro" id="IPR000182">
    <property type="entry name" value="GNAT_dom"/>
</dbReference>
<dbReference type="PANTHER" id="PTHR43441:SF12">
    <property type="entry name" value="RIBOSOMAL N-ACETYLTRANSFERASE YDAF-RELATED"/>
    <property type="match status" value="1"/>
</dbReference>